<dbReference type="PROSITE" id="PS00108">
    <property type="entry name" value="PROTEIN_KINASE_ST"/>
    <property type="match status" value="1"/>
</dbReference>
<keyword evidence="1" id="KW-0808">Transferase</keyword>
<dbReference type="EMBL" id="CP089983">
    <property type="protein sequence ID" value="WXB07400.1"/>
    <property type="molecule type" value="Genomic_DNA"/>
</dbReference>
<feature type="binding site" evidence="5">
    <location>
        <position position="42"/>
    </location>
    <ligand>
        <name>ATP</name>
        <dbReference type="ChEBI" id="CHEBI:30616"/>
    </ligand>
</feature>
<reference evidence="9" key="1">
    <citation type="submission" date="2021-12" db="EMBL/GenBank/DDBJ databases">
        <title>Discovery of the Pendulisporaceae a myxobacterial family with distinct sporulation behavior and unique specialized metabolism.</title>
        <authorList>
            <person name="Garcia R."/>
            <person name="Popoff A."/>
            <person name="Bader C.D."/>
            <person name="Loehr J."/>
            <person name="Walesch S."/>
            <person name="Walt C."/>
            <person name="Boldt J."/>
            <person name="Bunk B."/>
            <person name="Haeckl F.J.F.P.J."/>
            <person name="Gunesch A.P."/>
            <person name="Birkelbach J."/>
            <person name="Nuebel U."/>
            <person name="Pietschmann T."/>
            <person name="Bach T."/>
            <person name="Mueller R."/>
        </authorList>
    </citation>
    <scope>NUCLEOTIDE SEQUENCE</scope>
    <source>
        <strain evidence="9">MSr11367</strain>
    </source>
</reference>
<dbReference type="PANTHER" id="PTHR43289:SF6">
    <property type="entry name" value="SERINE_THREONINE-PROTEIN KINASE NEKL-3"/>
    <property type="match status" value="1"/>
</dbReference>
<evidence type="ECO:0000256" key="7">
    <source>
        <dbReference type="SAM" id="Phobius"/>
    </source>
</evidence>
<keyword evidence="2 5" id="KW-0547">Nucleotide-binding</keyword>
<dbReference type="Proteomes" id="UP001374803">
    <property type="component" value="Chromosome"/>
</dbReference>
<evidence type="ECO:0000256" key="6">
    <source>
        <dbReference type="SAM" id="MobiDB-lite"/>
    </source>
</evidence>
<feature type="domain" description="Protein kinase" evidence="8">
    <location>
        <begin position="13"/>
        <end position="286"/>
    </location>
</feature>
<dbReference type="Gene3D" id="1.10.510.10">
    <property type="entry name" value="Transferase(Phosphotransferase) domain 1"/>
    <property type="match status" value="1"/>
</dbReference>
<evidence type="ECO:0000256" key="4">
    <source>
        <dbReference type="ARBA" id="ARBA00022840"/>
    </source>
</evidence>
<dbReference type="InterPro" id="IPR011009">
    <property type="entry name" value="Kinase-like_dom_sf"/>
</dbReference>
<keyword evidence="4 5" id="KW-0067">ATP-binding</keyword>
<name>A0ABZ2L9F1_9BACT</name>
<evidence type="ECO:0000256" key="5">
    <source>
        <dbReference type="PROSITE-ProRule" id="PRU10141"/>
    </source>
</evidence>
<evidence type="ECO:0000256" key="2">
    <source>
        <dbReference type="ARBA" id="ARBA00022741"/>
    </source>
</evidence>
<keyword evidence="7" id="KW-0472">Membrane</keyword>
<keyword evidence="10" id="KW-1185">Reference proteome</keyword>
<dbReference type="Gene3D" id="3.30.200.20">
    <property type="entry name" value="Phosphorylase Kinase, domain 1"/>
    <property type="match status" value="1"/>
</dbReference>
<accession>A0ABZ2L9F1</accession>
<keyword evidence="3 9" id="KW-0418">Kinase</keyword>
<dbReference type="SUPFAM" id="SSF56112">
    <property type="entry name" value="Protein kinase-like (PK-like)"/>
    <property type="match status" value="1"/>
</dbReference>
<evidence type="ECO:0000313" key="9">
    <source>
        <dbReference type="EMBL" id="WXB07400.1"/>
    </source>
</evidence>
<dbReference type="InterPro" id="IPR008271">
    <property type="entry name" value="Ser/Thr_kinase_AS"/>
</dbReference>
<dbReference type="InterPro" id="IPR000719">
    <property type="entry name" value="Prot_kinase_dom"/>
</dbReference>
<evidence type="ECO:0000256" key="1">
    <source>
        <dbReference type="ARBA" id="ARBA00022679"/>
    </source>
</evidence>
<dbReference type="RefSeq" id="WP_394837060.1">
    <property type="nucleotide sequence ID" value="NZ_CP089929.1"/>
</dbReference>
<evidence type="ECO:0000259" key="8">
    <source>
        <dbReference type="PROSITE" id="PS50011"/>
    </source>
</evidence>
<sequence length="507" mass="52354">MSIAAGTVVAGKYRVDRVIGTGGMGFVVAATHLQLEQKVALKFLRNESMANPEVVERFLREARASVRLRGEHVARVHDVGVHDDGRPFMVMEHLEGDDLSRTLKVRGPLSVEETVDYMLQVCEALAEAHALGIVHRDLKPANLFLTRTPAGLPLVKVLDFGISKANPLGDAGTSAPSITSSASMLGSPGYMAPEQMRSSRDVDARSDIWSIGIILFRLVSGHVPFHGDTLGDLLHKVMSEPTPSLRTHCPNLPSGFEQVVEKCLMKQRIDRYANLAELATALVPFAGVDSAKHSARRVAMVLSGAGASRPSLPSAATPAAPAVSANHVTTNGTGTTRAAWTGTGSDKRRLTKLSAGIAVTAMVATLGAAGAVIGAFVVRGRGMSGPAVAADVALTMTPASATSASAAASAPLHASPPHPSPSVESRPPQAADLRRPGEGAVTAMAQPVVPASSPTVAPSAPPPQGEAGRGGASAPRPAPSAKAKPKAKASASAMESVVAPDIPSTRE</sequence>
<protein>
    <submittedName>
        <fullName evidence="9">Protein kinase</fullName>
    </submittedName>
</protein>
<proteinExistence type="predicted"/>
<dbReference type="InterPro" id="IPR017441">
    <property type="entry name" value="Protein_kinase_ATP_BS"/>
</dbReference>
<feature type="transmembrane region" description="Helical" evidence="7">
    <location>
        <begin position="355"/>
        <end position="378"/>
    </location>
</feature>
<dbReference type="SMART" id="SM00220">
    <property type="entry name" value="S_TKc"/>
    <property type="match status" value="1"/>
</dbReference>
<feature type="region of interest" description="Disordered" evidence="6">
    <location>
        <begin position="405"/>
        <end position="507"/>
    </location>
</feature>
<gene>
    <name evidence="9" type="ORF">LVJ94_09140</name>
</gene>
<dbReference type="PROSITE" id="PS00107">
    <property type="entry name" value="PROTEIN_KINASE_ATP"/>
    <property type="match status" value="1"/>
</dbReference>
<dbReference type="CDD" id="cd14014">
    <property type="entry name" value="STKc_PknB_like"/>
    <property type="match status" value="1"/>
</dbReference>
<evidence type="ECO:0000256" key="3">
    <source>
        <dbReference type="ARBA" id="ARBA00022777"/>
    </source>
</evidence>
<keyword evidence="7" id="KW-1133">Transmembrane helix</keyword>
<dbReference type="PANTHER" id="PTHR43289">
    <property type="entry name" value="MITOGEN-ACTIVATED PROTEIN KINASE KINASE KINASE 20-RELATED"/>
    <property type="match status" value="1"/>
</dbReference>
<dbReference type="PROSITE" id="PS50011">
    <property type="entry name" value="PROTEIN_KINASE_DOM"/>
    <property type="match status" value="1"/>
</dbReference>
<feature type="compositionally biased region" description="Low complexity" evidence="6">
    <location>
        <begin position="472"/>
        <end position="493"/>
    </location>
</feature>
<feature type="compositionally biased region" description="Low complexity" evidence="6">
    <location>
        <begin position="447"/>
        <end position="458"/>
    </location>
</feature>
<keyword evidence="7" id="KW-0812">Transmembrane</keyword>
<dbReference type="GO" id="GO:0016301">
    <property type="term" value="F:kinase activity"/>
    <property type="evidence" value="ECO:0007669"/>
    <property type="project" value="UniProtKB-KW"/>
</dbReference>
<evidence type="ECO:0000313" key="10">
    <source>
        <dbReference type="Proteomes" id="UP001374803"/>
    </source>
</evidence>
<dbReference type="Pfam" id="PF00069">
    <property type="entry name" value="Pkinase"/>
    <property type="match status" value="1"/>
</dbReference>
<organism evidence="9 10">
    <name type="scientific">Pendulispora rubella</name>
    <dbReference type="NCBI Taxonomy" id="2741070"/>
    <lineage>
        <taxon>Bacteria</taxon>
        <taxon>Pseudomonadati</taxon>
        <taxon>Myxococcota</taxon>
        <taxon>Myxococcia</taxon>
        <taxon>Myxococcales</taxon>
        <taxon>Sorangiineae</taxon>
        <taxon>Pendulisporaceae</taxon>
        <taxon>Pendulispora</taxon>
    </lineage>
</organism>